<protein>
    <submittedName>
        <fullName evidence="1">Uncharacterized protein</fullName>
    </submittedName>
</protein>
<dbReference type="AlphaFoldDB" id="A0A759KB68"/>
<gene>
    <name evidence="1" type="ORF">G8W59_004186</name>
</gene>
<dbReference type="EMBL" id="DAAXOJ010000008">
    <property type="protein sequence ID" value="HAG1892125.1"/>
    <property type="molecule type" value="Genomic_DNA"/>
</dbReference>
<dbReference type="Pfam" id="PF04741">
    <property type="entry name" value="InvH"/>
    <property type="match status" value="1"/>
</dbReference>
<reference evidence="1" key="2">
    <citation type="submission" date="2020-02" db="EMBL/GenBank/DDBJ databases">
        <authorList>
            <consortium name="NCBI Pathogen Detection Project"/>
        </authorList>
    </citation>
    <scope>NUCLEOTIDE SEQUENCE</scope>
    <source>
        <strain evidence="1">MA.CK_94/00000542</strain>
    </source>
</reference>
<accession>A0A759KB68</accession>
<reference evidence="1" key="1">
    <citation type="journal article" date="2018" name="Genome Biol.">
        <title>SKESA: strategic k-mer extension for scrupulous assemblies.</title>
        <authorList>
            <person name="Souvorov A."/>
            <person name="Agarwala R."/>
            <person name="Lipman D.J."/>
        </authorList>
    </citation>
    <scope>NUCLEOTIDE SEQUENCE</scope>
    <source>
        <strain evidence="1">MA.CK_94/00000542</strain>
    </source>
</reference>
<organism evidence="1">
    <name type="scientific">Salmonella enterica</name>
    <name type="common">Salmonella choleraesuis</name>
    <dbReference type="NCBI Taxonomy" id="28901"/>
    <lineage>
        <taxon>Bacteria</taxon>
        <taxon>Pseudomonadati</taxon>
        <taxon>Pseudomonadota</taxon>
        <taxon>Gammaproteobacteria</taxon>
        <taxon>Enterobacterales</taxon>
        <taxon>Enterobacteriaceae</taxon>
        <taxon>Salmonella</taxon>
    </lineage>
</organism>
<dbReference type="InterPro" id="IPR006830">
    <property type="entry name" value="InvH"/>
</dbReference>
<sequence length="67" mass="8238">KKIPYSTCVKYEDAHQEAKFFFQKHPEYMNEKKESRLFAEFNMLLQHKKYQNLTMLQLLEMAHQNIQ</sequence>
<proteinExistence type="predicted"/>
<comment type="caution">
    <text evidence="1">The sequence shown here is derived from an EMBL/GenBank/DDBJ whole genome shotgun (WGS) entry which is preliminary data.</text>
</comment>
<evidence type="ECO:0000313" key="1">
    <source>
        <dbReference type="EMBL" id="HAG1892125.1"/>
    </source>
</evidence>
<feature type="non-terminal residue" evidence="1">
    <location>
        <position position="1"/>
    </location>
</feature>
<name>A0A759KB68_SALER</name>